<dbReference type="Pfam" id="PF00990">
    <property type="entry name" value="GGDEF"/>
    <property type="match status" value="1"/>
</dbReference>
<dbReference type="Proteomes" id="UP000634667">
    <property type="component" value="Unassembled WGS sequence"/>
</dbReference>
<dbReference type="Gene3D" id="3.30.110.200">
    <property type="match status" value="1"/>
</dbReference>
<dbReference type="PANTHER" id="PTHR33121:SF70">
    <property type="entry name" value="SIGNALING PROTEIN YKOW"/>
    <property type="match status" value="1"/>
</dbReference>
<organism evidence="3 4">
    <name type="scientific">Alishewanella tabrizica</name>
    <dbReference type="NCBI Taxonomy" id="671278"/>
    <lineage>
        <taxon>Bacteria</taxon>
        <taxon>Pseudomonadati</taxon>
        <taxon>Pseudomonadota</taxon>
        <taxon>Gammaproteobacteria</taxon>
        <taxon>Alteromonadales</taxon>
        <taxon>Alteromonadaceae</taxon>
        <taxon>Alishewanella</taxon>
    </lineage>
</organism>
<protein>
    <submittedName>
        <fullName evidence="3">GGDEF domain-containing protein</fullName>
    </submittedName>
</protein>
<dbReference type="RefSeq" id="WP_189483445.1">
    <property type="nucleotide sequence ID" value="NZ_BMYR01000009.1"/>
</dbReference>
<reference evidence="4" key="1">
    <citation type="journal article" date="2019" name="Int. J. Syst. Evol. Microbiol.">
        <title>The Global Catalogue of Microorganisms (GCM) 10K type strain sequencing project: providing services to taxonomists for standard genome sequencing and annotation.</title>
        <authorList>
            <consortium name="The Broad Institute Genomics Platform"/>
            <consortium name="The Broad Institute Genome Sequencing Center for Infectious Disease"/>
            <person name="Wu L."/>
            <person name="Ma J."/>
        </authorList>
    </citation>
    <scope>NUCLEOTIDE SEQUENCE [LARGE SCALE GENOMIC DNA]</scope>
    <source>
        <strain evidence="4">KCTC 23723</strain>
    </source>
</reference>
<sequence>MSLIKQLWLGIFILVTLTFSTSVLVATFQSRDSYQEQLQLKNIDNATNLALLLSHSEKELTQLELLLAAQFDSGHYQYISLTTADNQSLIRFDAEETVHRAPTWFKRVLNLQLNPGVAQVQDGWMQFGTLTLQSQYDYAIDALWLTTLALARWSFWVAFVFGVLASLALRFISKPLESVVQQAEALGQRRFISSKEPATLEFRRVVKAMNILTGRVKTMLENELQRAAELQEKSQRDPLLPCFNRGYMLSWLSSHYASMVDAEQKVAVLCRISNLANINTLLGREKTDALLTCLIQVFSIKHKESVVGRLNGSDFLAILPYNDKSEEAFEALYQTLETTLFAVIDKHHAQLSCVAIELVSANNTESCLSQLDTLLSDLAVTTLSGCKMQQAAAIKVHGSNYWREILPPLLDQPSTLPRAFPVVSSQATLLHHKLFLQLDVQGELLAASHVIGWIKRFGLISKVDLLMCKTAIQYLANNDGVAFAVSEAVFTDENHFYQLLSMLKHVTPATREKLVIEFSEAVALEHQLVLKSIVTACKQLGIKVGLVNCGYGLNQFNALESLALDFLKVDAALIGQYQDGEVQRLLTSIIQLGKALGAHVIADGVHTSHALQHLLPLGFDAVAGAAVEYKPKA</sequence>
<dbReference type="InterPro" id="IPR029787">
    <property type="entry name" value="Nucleotide_cyclase"/>
</dbReference>
<dbReference type="EMBL" id="BMYR01000009">
    <property type="protein sequence ID" value="GGW67019.1"/>
    <property type="molecule type" value="Genomic_DNA"/>
</dbReference>
<dbReference type="InterPro" id="IPR032244">
    <property type="entry name" value="LapD_MoxY_N"/>
</dbReference>
<dbReference type="InterPro" id="IPR043128">
    <property type="entry name" value="Rev_trsase/Diguanyl_cyclase"/>
</dbReference>
<dbReference type="Gene3D" id="3.30.70.270">
    <property type="match status" value="1"/>
</dbReference>
<dbReference type="InterPro" id="IPR035919">
    <property type="entry name" value="EAL_sf"/>
</dbReference>
<dbReference type="PANTHER" id="PTHR33121">
    <property type="entry name" value="CYCLIC DI-GMP PHOSPHODIESTERASE PDEF"/>
    <property type="match status" value="1"/>
</dbReference>
<evidence type="ECO:0000256" key="1">
    <source>
        <dbReference type="SAM" id="Phobius"/>
    </source>
</evidence>
<gene>
    <name evidence="3" type="ORF">GCM10008111_23810</name>
</gene>
<dbReference type="Gene3D" id="6.20.270.20">
    <property type="entry name" value="LapD/MoxY periplasmic domain"/>
    <property type="match status" value="1"/>
</dbReference>
<dbReference type="InterPro" id="IPR042461">
    <property type="entry name" value="LapD_MoxY_peri_C"/>
</dbReference>
<comment type="caution">
    <text evidence="3">The sequence shown here is derived from an EMBL/GenBank/DDBJ whole genome shotgun (WGS) entry which is preliminary data.</text>
</comment>
<dbReference type="CDD" id="cd01948">
    <property type="entry name" value="EAL"/>
    <property type="match status" value="1"/>
</dbReference>
<keyword evidence="4" id="KW-1185">Reference proteome</keyword>
<evidence type="ECO:0000259" key="2">
    <source>
        <dbReference type="PROSITE" id="PS50883"/>
    </source>
</evidence>
<dbReference type="Pfam" id="PF00563">
    <property type="entry name" value="EAL"/>
    <property type="match status" value="1"/>
</dbReference>
<proteinExistence type="predicted"/>
<dbReference type="SUPFAM" id="SSF55073">
    <property type="entry name" value="Nucleotide cyclase"/>
    <property type="match status" value="1"/>
</dbReference>
<feature type="domain" description="EAL" evidence="2">
    <location>
        <begin position="387"/>
        <end position="633"/>
    </location>
</feature>
<dbReference type="SMART" id="SM00267">
    <property type="entry name" value="GGDEF"/>
    <property type="match status" value="1"/>
</dbReference>
<name>A0ABQ2WQD3_9ALTE</name>
<keyword evidence="1" id="KW-0812">Transmembrane</keyword>
<keyword evidence="1" id="KW-0472">Membrane</keyword>
<dbReference type="SMART" id="SM00052">
    <property type="entry name" value="EAL"/>
    <property type="match status" value="1"/>
</dbReference>
<dbReference type="PROSITE" id="PS50883">
    <property type="entry name" value="EAL"/>
    <property type="match status" value="1"/>
</dbReference>
<dbReference type="InterPro" id="IPR000160">
    <property type="entry name" value="GGDEF_dom"/>
</dbReference>
<dbReference type="InterPro" id="IPR050706">
    <property type="entry name" value="Cyclic-di-GMP_PDE-like"/>
</dbReference>
<accession>A0ABQ2WQD3</accession>
<dbReference type="Gene3D" id="3.20.20.450">
    <property type="entry name" value="EAL domain"/>
    <property type="match status" value="1"/>
</dbReference>
<dbReference type="InterPro" id="IPR001633">
    <property type="entry name" value="EAL_dom"/>
</dbReference>
<evidence type="ECO:0000313" key="4">
    <source>
        <dbReference type="Proteomes" id="UP000634667"/>
    </source>
</evidence>
<keyword evidence="1" id="KW-1133">Transmembrane helix</keyword>
<evidence type="ECO:0000313" key="3">
    <source>
        <dbReference type="EMBL" id="GGW67019.1"/>
    </source>
</evidence>
<dbReference type="SUPFAM" id="SSF141868">
    <property type="entry name" value="EAL domain-like"/>
    <property type="match status" value="1"/>
</dbReference>
<dbReference type="Pfam" id="PF16448">
    <property type="entry name" value="LapD_MoxY_N"/>
    <property type="match status" value="1"/>
</dbReference>
<feature type="transmembrane region" description="Helical" evidence="1">
    <location>
        <begin position="7"/>
        <end position="28"/>
    </location>
</feature>